<keyword evidence="9" id="KW-1185">Reference proteome</keyword>
<dbReference type="InterPro" id="IPR006121">
    <property type="entry name" value="HMA_dom"/>
</dbReference>
<organism evidence="8 9">
    <name type="scientific">Rehmannia glutinosa</name>
    <name type="common">Chinese foxglove</name>
    <dbReference type="NCBI Taxonomy" id="99300"/>
    <lineage>
        <taxon>Eukaryota</taxon>
        <taxon>Viridiplantae</taxon>
        <taxon>Streptophyta</taxon>
        <taxon>Embryophyta</taxon>
        <taxon>Tracheophyta</taxon>
        <taxon>Spermatophyta</taxon>
        <taxon>Magnoliopsida</taxon>
        <taxon>eudicotyledons</taxon>
        <taxon>Gunneridae</taxon>
        <taxon>Pentapetalae</taxon>
        <taxon>asterids</taxon>
        <taxon>lamiids</taxon>
        <taxon>Lamiales</taxon>
        <taxon>Orobanchaceae</taxon>
        <taxon>Rehmannieae</taxon>
        <taxon>Rehmannia</taxon>
    </lineage>
</organism>
<evidence type="ECO:0000256" key="5">
    <source>
        <dbReference type="ARBA" id="ARBA00024045"/>
    </source>
</evidence>
<dbReference type="CDD" id="cd00371">
    <property type="entry name" value="HMA"/>
    <property type="match status" value="1"/>
</dbReference>
<evidence type="ECO:0000256" key="1">
    <source>
        <dbReference type="ARBA" id="ARBA00004170"/>
    </source>
</evidence>
<keyword evidence="2" id="KW-0488">Methylation</keyword>
<evidence type="ECO:0000313" key="8">
    <source>
        <dbReference type="EMBL" id="KAK6135993.1"/>
    </source>
</evidence>
<keyword evidence="4" id="KW-0449">Lipoprotein</keyword>
<dbReference type="PANTHER" id="PTHR45868:SF74">
    <property type="entry name" value="HEAVY METAL-ASSOCIATED ISOPRENYLATED PLANT PROTEIN 33"/>
    <property type="match status" value="1"/>
</dbReference>
<reference evidence="8 9" key="1">
    <citation type="journal article" date="2021" name="Comput. Struct. Biotechnol. J.">
        <title>De novo genome assembly of the potent medicinal plant Rehmannia glutinosa using nanopore technology.</title>
        <authorList>
            <person name="Ma L."/>
            <person name="Dong C."/>
            <person name="Song C."/>
            <person name="Wang X."/>
            <person name="Zheng X."/>
            <person name="Niu Y."/>
            <person name="Chen S."/>
            <person name="Feng W."/>
        </authorList>
    </citation>
    <scope>NUCLEOTIDE SEQUENCE [LARGE SCALE GENOMIC DNA]</scope>
    <source>
        <strain evidence="8">DH-2019</strain>
    </source>
</reference>
<dbReference type="Gene3D" id="3.30.70.100">
    <property type="match status" value="1"/>
</dbReference>
<gene>
    <name evidence="8" type="ORF">DH2020_030265</name>
</gene>
<evidence type="ECO:0000256" key="6">
    <source>
        <dbReference type="SAM" id="MobiDB-lite"/>
    </source>
</evidence>
<evidence type="ECO:0000256" key="2">
    <source>
        <dbReference type="ARBA" id="ARBA00022481"/>
    </source>
</evidence>
<proteinExistence type="inferred from homology"/>
<dbReference type="InterPro" id="IPR036163">
    <property type="entry name" value="HMA_dom_sf"/>
</dbReference>
<accession>A0ABR0VMZ0</accession>
<sequence>MQTKVLSMNISCCEGCPKVLKKKLLKMPGVDSISIDTEKNLVLVTGPVDAMTLLNKVAKLGKRVQLLPNNENYSNNNINFNEKQNDTRSNQDRDNYNDPTARQNGKMERNWPSCHDSRHHPKKKEEKEEEHKCEPYEPPKVDERACRDFYCQVHPRGMHKIVDKVPADGSSFLFGGLPFYGDFGPYTAGSYLRPGWYGEELPRPLPQFGYCRPPPRMLPHPFGFQ</sequence>
<comment type="subcellular location">
    <subcellularLocation>
        <location evidence="1">Membrane</location>
        <topology evidence="1">Peripheral membrane protein</topology>
    </subcellularLocation>
</comment>
<evidence type="ECO:0000313" key="9">
    <source>
        <dbReference type="Proteomes" id="UP001318860"/>
    </source>
</evidence>
<dbReference type="Proteomes" id="UP001318860">
    <property type="component" value="Unassembled WGS sequence"/>
</dbReference>
<feature type="compositionally biased region" description="Basic and acidic residues" evidence="6">
    <location>
        <begin position="123"/>
        <end position="133"/>
    </location>
</feature>
<dbReference type="EMBL" id="JABTTQ020001058">
    <property type="protein sequence ID" value="KAK6135993.1"/>
    <property type="molecule type" value="Genomic_DNA"/>
</dbReference>
<dbReference type="PROSITE" id="PS50846">
    <property type="entry name" value="HMA_2"/>
    <property type="match status" value="1"/>
</dbReference>
<name>A0ABR0VMZ0_REHGL</name>
<feature type="domain" description="HMA" evidence="7">
    <location>
        <begin position="1"/>
        <end position="65"/>
    </location>
</feature>
<dbReference type="SUPFAM" id="SSF55008">
    <property type="entry name" value="HMA, heavy metal-associated domain"/>
    <property type="match status" value="1"/>
</dbReference>
<evidence type="ECO:0000256" key="4">
    <source>
        <dbReference type="ARBA" id="ARBA00023289"/>
    </source>
</evidence>
<feature type="compositionally biased region" description="Low complexity" evidence="6">
    <location>
        <begin position="69"/>
        <end position="81"/>
    </location>
</feature>
<feature type="region of interest" description="Disordered" evidence="6">
    <location>
        <begin position="69"/>
        <end position="133"/>
    </location>
</feature>
<keyword evidence="3" id="KW-0479">Metal-binding</keyword>
<comment type="caution">
    <text evidence="8">The sequence shown here is derived from an EMBL/GenBank/DDBJ whole genome shotgun (WGS) entry which is preliminary data.</text>
</comment>
<keyword evidence="4" id="KW-0636">Prenylation</keyword>
<feature type="compositionally biased region" description="Basic and acidic residues" evidence="6">
    <location>
        <begin position="83"/>
        <end position="96"/>
    </location>
</feature>
<comment type="similarity">
    <text evidence="5">Belongs to the HIPP family.</text>
</comment>
<dbReference type="PANTHER" id="PTHR45868">
    <property type="entry name" value="HEAVY METAL-ASSOCIATED ISOPRENYLATED PLANT PROTEIN 33-RELATED"/>
    <property type="match status" value="1"/>
</dbReference>
<evidence type="ECO:0000256" key="3">
    <source>
        <dbReference type="ARBA" id="ARBA00022723"/>
    </source>
</evidence>
<dbReference type="Pfam" id="PF00403">
    <property type="entry name" value="HMA"/>
    <property type="match status" value="1"/>
</dbReference>
<evidence type="ECO:0000259" key="7">
    <source>
        <dbReference type="PROSITE" id="PS50846"/>
    </source>
</evidence>
<protein>
    <recommendedName>
        <fullName evidence="7">HMA domain-containing protein</fullName>
    </recommendedName>
</protein>